<dbReference type="InterPro" id="IPR058268">
    <property type="entry name" value="DUF7962"/>
</dbReference>
<keyword evidence="3" id="KW-1185">Reference proteome</keyword>
<comment type="caution">
    <text evidence="2">The sequence shown here is derived from an EMBL/GenBank/DDBJ whole genome shotgun (WGS) entry which is preliminary data.</text>
</comment>
<dbReference type="Proteomes" id="UP001642502">
    <property type="component" value="Unassembled WGS sequence"/>
</dbReference>
<evidence type="ECO:0000313" key="3">
    <source>
        <dbReference type="Proteomes" id="UP001642502"/>
    </source>
</evidence>
<sequence length="333" mass="35806">MPRPDLARLGVRHRRIPILAIGRDVYLDSRLILCKLELISSTSPSVHPPLGSSSSKASSEQLALERLLDVLTVDTSLYLDAARLIPSAVPAMKDPAFVKDRKDYFGGPLGQQPPTGKEAHAGAPPAASAALLRAESLAELRYAASLLESTLLADGRHWILGTPNPSVSDIEAIWPFHWLSSMPGAFLDGSGSQEAALGPAQYPRLFAWIDRFNSAIRAARRGQPSLVNRMDGAAAAQAVQATAYFEIPPKDAPPVDPQDPVSRAAGLRAGQRVVVWPIDTGMSHKDVGKLVRLSSSEVVIEVAPSDDAPSVLLHAPRHGFRVRPFTEVESPRL</sequence>
<evidence type="ECO:0000313" key="2">
    <source>
        <dbReference type="EMBL" id="CAK7267485.1"/>
    </source>
</evidence>
<dbReference type="SUPFAM" id="SSF47616">
    <property type="entry name" value="GST C-terminal domain-like"/>
    <property type="match status" value="1"/>
</dbReference>
<protein>
    <recommendedName>
        <fullName evidence="1">DUF7962 domain-containing protein</fullName>
    </recommendedName>
</protein>
<proteinExistence type="predicted"/>
<feature type="domain" description="DUF7962" evidence="1">
    <location>
        <begin position="81"/>
        <end position="220"/>
    </location>
</feature>
<dbReference type="Pfam" id="PF25907">
    <property type="entry name" value="DUF7962"/>
    <property type="match status" value="1"/>
</dbReference>
<evidence type="ECO:0000259" key="1">
    <source>
        <dbReference type="Pfam" id="PF25907"/>
    </source>
</evidence>
<organism evidence="2 3">
    <name type="scientific">Sporothrix epigloea</name>
    <dbReference type="NCBI Taxonomy" id="1892477"/>
    <lineage>
        <taxon>Eukaryota</taxon>
        <taxon>Fungi</taxon>
        <taxon>Dikarya</taxon>
        <taxon>Ascomycota</taxon>
        <taxon>Pezizomycotina</taxon>
        <taxon>Sordariomycetes</taxon>
        <taxon>Sordariomycetidae</taxon>
        <taxon>Ophiostomatales</taxon>
        <taxon>Ophiostomataceae</taxon>
        <taxon>Sporothrix</taxon>
    </lineage>
</organism>
<gene>
    <name evidence="2" type="ORF">SEPCBS119000_002573</name>
</gene>
<reference evidence="2 3" key="1">
    <citation type="submission" date="2024-01" db="EMBL/GenBank/DDBJ databases">
        <authorList>
            <person name="Allen C."/>
            <person name="Tagirdzhanova G."/>
        </authorList>
    </citation>
    <scope>NUCLEOTIDE SEQUENCE [LARGE SCALE GENOMIC DNA]</scope>
    <source>
        <strain evidence="2 3">CBS 119000</strain>
    </source>
</reference>
<name>A0ABP0DGV9_9PEZI</name>
<dbReference type="CDD" id="cd00299">
    <property type="entry name" value="GST_C_family"/>
    <property type="match status" value="1"/>
</dbReference>
<dbReference type="EMBL" id="CAWUON010000028">
    <property type="protein sequence ID" value="CAK7267485.1"/>
    <property type="molecule type" value="Genomic_DNA"/>
</dbReference>
<accession>A0ABP0DGV9</accession>
<dbReference type="Gene3D" id="3.40.30.110">
    <property type="match status" value="2"/>
</dbReference>
<dbReference type="InterPro" id="IPR036282">
    <property type="entry name" value="Glutathione-S-Trfase_C_sf"/>
</dbReference>